<gene>
    <name evidence="1" type="ORF">BECKLPF1236A_GA0070988_100286</name>
    <name evidence="2" type="ORF">BECKLPF1236C_GA0070990_100247</name>
</gene>
<accession>A0A450X8L3</accession>
<dbReference type="EMBL" id="CAADFM010000028">
    <property type="protein sequence ID" value="VFK09840.1"/>
    <property type="molecule type" value="Genomic_DNA"/>
</dbReference>
<reference evidence="2" key="1">
    <citation type="submission" date="2019-02" db="EMBL/GenBank/DDBJ databases">
        <authorList>
            <person name="Gruber-Vodicka R. H."/>
            <person name="Seah K. B. B."/>
        </authorList>
    </citation>
    <scope>NUCLEOTIDE SEQUENCE</scope>
    <source>
        <strain evidence="1">BECK_S312</strain>
        <strain evidence="2">BECK_S426</strain>
    </source>
</reference>
<evidence type="ECO:0000313" key="2">
    <source>
        <dbReference type="EMBL" id="VFK25684.1"/>
    </source>
</evidence>
<dbReference type="AlphaFoldDB" id="A0A450X8L3"/>
<sequence length="354" mass="40361">MQIDFHHTATYVIARAAGFDHPKAEIIAYAAQYIDDATSSGTVYFDNQAVYNRISSAHEMLDARNTRQLANHQVWLAFHFLPGNGNKKAGDNPDGGFINKIICRPNSPIAQEMVRDTIVQRDRSYGLHRLGVAMHVYANTWAHQGFAGVLHKVNEVEDAKDTGGSGVFDNPMGKWWRDMLDDAIPPLGHGRANVFPDMPFLQWKYKNGKGQKIKRDNTADFLEAAEHMCVAMQRFINGDPDADVDGLDEDTRDKLRKLFVKLKKKDADKRHAKWMKKIRNGFFHFEDCDKLADYRPRGDESWKAQALGISDDLPVHRYKPEFLTSNWKLFHDAIQAHRFHVIHDTLPKYGICAA</sequence>
<protein>
    <submittedName>
        <fullName evidence="2">Uncharacterized protein</fullName>
    </submittedName>
</protein>
<dbReference type="InterPro" id="IPR046653">
    <property type="entry name" value="DUF6765"/>
</dbReference>
<name>A0A450X8L3_9GAMM</name>
<dbReference type="EMBL" id="CAADFP010000024">
    <property type="protein sequence ID" value="VFK25684.1"/>
    <property type="molecule type" value="Genomic_DNA"/>
</dbReference>
<organism evidence="2">
    <name type="scientific">Candidatus Kentrum sp. LPFa</name>
    <dbReference type="NCBI Taxonomy" id="2126335"/>
    <lineage>
        <taxon>Bacteria</taxon>
        <taxon>Pseudomonadati</taxon>
        <taxon>Pseudomonadota</taxon>
        <taxon>Gammaproteobacteria</taxon>
        <taxon>Candidatus Kentrum</taxon>
    </lineage>
</organism>
<dbReference type="Pfam" id="PF20551">
    <property type="entry name" value="DUF6765"/>
    <property type="match status" value="1"/>
</dbReference>
<evidence type="ECO:0000313" key="1">
    <source>
        <dbReference type="EMBL" id="VFK09840.1"/>
    </source>
</evidence>
<proteinExistence type="predicted"/>